<organism evidence="2 3">
    <name type="scientific">Araneus ventricosus</name>
    <name type="common">Orbweaver spider</name>
    <name type="synonym">Epeira ventricosa</name>
    <dbReference type="NCBI Taxonomy" id="182803"/>
    <lineage>
        <taxon>Eukaryota</taxon>
        <taxon>Metazoa</taxon>
        <taxon>Ecdysozoa</taxon>
        <taxon>Arthropoda</taxon>
        <taxon>Chelicerata</taxon>
        <taxon>Arachnida</taxon>
        <taxon>Araneae</taxon>
        <taxon>Araneomorphae</taxon>
        <taxon>Entelegynae</taxon>
        <taxon>Araneoidea</taxon>
        <taxon>Araneidae</taxon>
        <taxon>Araneus</taxon>
    </lineage>
</organism>
<name>A0A4Y2GK91_ARAVE</name>
<proteinExistence type="predicted"/>
<dbReference type="AlphaFoldDB" id="A0A4Y2GK91"/>
<evidence type="ECO:0000313" key="1">
    <source>
        <dbReference type="EMBL" id="GBM53460.1"/>
    </source>
</evidence>
<accession>A0A4Y2GK91</accession>
<keyword evidence="3" id="KW-1185">Reference proteome</keyword>
<evidence type="ECO:0000313" key="2">
    <source>
        <dbReference type="EMBL" id="GBM53557.1"/>
    </source>
</evidence>
<comment type="caution">
    <text evidence="2">The sequence shown here is derived from an EMBL/GenBank/DDBJ whole genome shotgun (WGS) entry which is preliminary data.</text>
</comment>
<dbReference type="EMBL" id="BGPR01099667">
    <property type="protein sequence ID" value="GBM53460.1"/>
    <property type="molecule type" value="Genomic_DNA"/>
</dbReference>
<reference evidence="2 3" key="1">
    <citation type="journal article" date="2019" name="Sci. Rep.">
        <title>Orb-weaving spider Araneus ventricosus genome elucidates the spidroin gene catalogue.</title>
        <authorList>
            <person name="Kono N."/>
            <person name="Nakamura H."/>
            <person name="Ohtoshi R."/>
            <person name="Moran D.A.P."/>
            <person name="Shinohara A."/>
            <person name="Yoshida Y."/>
            <person name="Fujiwara M."/>
            <person name="Mori M."/>
            <person name="Tomita M."/>
            <person name="Arakawa K."/>
        </authorList>
    </citation>
    <scope>NUCLEOTIDE SEQUENCE [LARGE SCALE GENOMIC DNA]</scope>
</reference>
<sequence length="101" mass="11972">MLLELWNNENEYENEKMKIMEQSLLNSMTTQFLDGLYFFKECKPLRLIMRPQGGFYKGFSFYYSTVLAANMPHSRTPDTKEALNFSEDQVTFRAFDITKDD</sequence>
<gene>
    <name evidence="1" type="ORF">AVEN_252663_1</name>
    <name evidence="2" type="ORF">AVEN_36628_1</name>
</gene>
<evidence type="ECO:0000313" key="3">
    <source>
        <dbReference type="Proteomes" id="UP000499080"/>
    </source>
</evidence>
<dbReference type="Proteomes" id="UP000499080">
    <property type="component" value="Unassembled WGS sequence"/>
</dbReference>
<dbReference type="EMBL" id="BGPR01099698">
    <property type="protein sequence ID" value="GBM53557.1"/>
    <property type="molecule type" value="Genomic_DNA"/>
</dbReference>
<protein>
    <submittedName>
        <fullName evidence="2">Uncharacterized protein</fullName>
    </submittedName>
</protein>